<gene>
    <name evidence="2" type="ORF">SAMN05216195_110145</name>
</gene>
<name>A0A1H9VKN5_9PSEU</name>
<dbReference type="EMBL" id="FOFT01000010">
    <property type="protein sequence ID" value="SES22336.1"/>
    <property type="molecule type" value="Genomic_DNA"/>
</dbReference>
<evidence type="ECO:0000313" key="2">
    <source>
        <dbReference type="EMBL" id="SES22336.1"/>
    </source>
</evidence>
<dbReference type="RefSeq" id="WP_170176432.1">
    <property type="nucleotide sequence ID" value="NZ_FOFT01000010.1"/>
</dbReference>
<dbReference type="AlphaFoldDB" id="A0A1H9VKN5"/>
<sequence>MGTDFTTLGGDTTEGSRGMRRTSDRIAQWVAFAVLAAAVITLVALGLSL</sequence>
<protein>
    <submittedName>
        <fullName evidence="2">Uncharacterized protein</fullName>
    </submittedName>
</protein>
<keyword evidence="3" id="KW-1185">Reference proteome</keyword>
<reference evidence="3" key="1">
    <citation type="submission" date="2016-10" db="EMBL/GenBank/DDBJ databases">
        <authorList>
            <person name="Varghese N."/>
            <person name="Submissions S."/>
        </authorList>
    </citation>
    <scope>NUCLEOTIDE SEQUENCE [LARGE SCALE GENOMIC DNA]</scope>
    <source>
        <strain evidence="3">CGMCC 4.578</strain>
    </source>
</reference>
<organism evidence="2 3">
    <name type="scientific">Lentzea flaviverrucosa</name>
    <dbReference type="NCBI Taxonomy" id="200379"/>
    <lineage>
        <taxon>Bacteria</taxon>
        <taxon>Bacillati</taxon>
        <taxon>Actinomycetota</taxon>
        <taxon>Actinomycetes</taxon>
        <taxon>Pseudonocardiales</taxon>
        <taxon>Pseudonocardiaceae</taxon>
        <taxon>Lentzea</taxon>
    </lineage>
</organism>
<keyword evidence="1" id="KW-0812">Transmembrane</keyword>
<dbReference type="Proteomes" id="UP000199028">
    <property type="component" value="Unassembled WGS sequence"/>
</dbReference>
<evidence type="ECO:0000313" key="3">
    <source>
        <dbReference type="Proteomes" id="UP000199028"/>
    </source>
</evidence>
<feature type="transmembrane region" description="Helical" evidence="1">
    <location>
        <begin position="26"/>
        <end position="47"/>
    </location>
</feature>
<accession>A0A1H9VKN5</accession>
<evidence type="ECO:0000256" key="1">
    <source>
        <dbReference type="SAM" id="Phobius"/>
    </source>
</evidence>
<proteinExistence type="predicted"/>
<keyword evidence="1" id="KW-0472">Membrane</keyword>
<keyword evidence="1" id="KW-1133">Transmembrane helix</keyword>